<feature type="region of interest" description="Disordered" evidence="1">
    <location>
        <begin position="44"/>
        <end position="67"/>
    </location>
</feature>
<gene>
    <name evidence="2" type="ORF">B296_00004206</name>
</gene>
<accession>A0A426Z6M7</accession>
<dbReference type="EMBL" id="AMZH03008156">
    <property type="protein sequence ID" value="RRT59573.1"/>
    <property type="molecule type" value="Genomic_DNA"/>
</dbReference>
<protein>
    <submittedName>
        <fullName evidence="2">Uncharacterized protein</fullName>
    </submittedName>
</protein>
<name>A0A426Z6M7_ENSVE</name>
<evidence type="ECO:0000313" key="3">
    <source>
        <dbReference type="Proteomes" id="UP000287651"/>
    </source>
</evidence>
<dbReference type="AlphaFoldDB" id="A0A426Z6M7"/>
<proteinExistence type="predicted"/>
<evidence type="ECO:0000256" key="1">
    <source>
        <dbReference type="SAM" id="MobiDB-lite"/>
    </source>
</evidence>
<organism evidence="2 3">
    <name type="scientific">Ensete ventricosum</name>
    <name type="common">Abyssinian banana</name>
    <name type="synonym">Musa ensete</name>
    <dbReference type="NCBI Taxonomy" id="4639"/>
    <lineage>
        <taxon>Eukaryota</taxon>
        <taxon>Viridiplantae</taxon>
        <taxon>Streptophyta</taxon>
        <taxon>Embryophyta</taxon>
        <taxon>Tracheophyta</taxon>
        <taxon>Spermatophyta</taxon>
        <taxon>Magnoliopsida</taxon>
        <taxon>Liliopsida</taxon>
        <taxon>Zingiberales</taxon>
        <taxon>Musaceae</taxon>
        <taxon>Ensete</taxon>
    </lineage>
</organism>
<evidence type="ECO:0000313" key="2">
    <source>
        <dbReference type="EMBL" id="RRT59573.1"/>
    </source>
</evidence>
<sequence>MSASSSKTIKMSTSSLRIASTFPWTPANLIPKLSEYEKVLQVSSRTTKEPELGQNQAGSEVKQRKEKTVGREHGQLLVVVFIFCCYLDLTRLRRQRRHHC</sequence>
<dbReference type="Proteomes" id="UP000287651">
    <property type="component" value="Unassembled WGS sequence"/>
</dbReference>
<comment type="caution">
    <text evidence="2">The sequence shown here is derived from an EMBL/GenBank/DDBJ whole genome shotgun (WGS) entry which is preliminary data.</text>
</comment>
<reference evidence="2 3" key="1">
    <citation type="journal article" date="2014" name="Agronomy (Basel)">
        <title>A Draft Genome Sequence for Ensete ventricosum, the Drought-Tolerant Tree Against Hunger.</title>
        <authorList>
            <person name="Harrison J."/>
            <person name="Moore K.A."/>
            <person name="Paszkiewicz K."/>
            <person name="Jones T."/>
            <person name="Grant M."/>
            <person name="Ambacheew D."/>
            <person name="Muzemil S."/>
            <person name="Studholme D.J."/>
        </authorList>
    </citation>
    <scope>NUCLEOTIDE SEQUENCE [LARGE SCALE GENOMIC DNA]</scope>
</reference>